<feature type="region of interest" description="Disordered" evidence="1">
    <location>
        <begin position="28"/>
        <end position="54"/>
    </location>
</feature>
<gene>
    <name evidence="2" type="ORF">B0T14DRAFT_236276</name>
</gene>
<organism evidence="2 3">
    <name type="scientific">Immersiella caudata</name>
    <dbReference type="NCBI Taxonomy" id="314043"/>
    <lineage>
        <taxon>Eukaryota</taxon>
        <taxon>Fungi</taxon>
        <taxon>Dikarya</taxon>
        <taxon>Ascomycota</taxon>
        <taxon>Pezizomycotina</taxon>
        <taxon>Sordariomycetes</taxon>
        <taxon>Sordariomycetidae</taxon>
        <taxon>Sordariales</taxon>
        <taxon>Lasiosphaeriaceae</taxon>
        <taxon>Immersiella</taxon>
    </lineage>
</organism>
<dbReference type="EMBL" id="JAULSU010000004">
    <property type="protein sequence ID" value="KAK0620688.1"/>
    <property type="molecule type" value="Genomic_DNA"/>
</dbReference>
<dbReference type="AlphaFoldDB" id="A0AA39WSB9"/>
<comment type="caution">
    <text evidence="2">The sequence shown here is derived from an EMBL/GenBank/DDBJ whole genome shotgun (WGS) entry which is preliminary data.</text>
</comment>
<name>A0AA39WSB9_9PEZI</name>
<proteinExistence type="predicted"/>
<evidence type="ECO:0000313" key="3">
    <source>
        <dbReference type="Proteomes" id="UP001175000"/>
    </source>
</evidence>
<protein>
    <submittedName>
        <fullName evidence="2">Uncharacterized protein</fullName>
    </submittedName>
</protein>
<reference evidence="2" key="1">
    <citation type="submission" date="2023-06" db="EMBL/GenBank/DDBJ databases">
        <title>Genome-scale phylogeny and comparative genomics of the fungal order Sordariales.</title>
        <authorList>
            <consortium name="Lawrence Berkeley National Laboratory"/>
            <person name="Hensen N."/>
            <person name="Bonometti L."/>
            <person name="Westerberg I."/>
            <person name="Brannstrom I.O."/>
            <person name="Guillou S."/>
            <person name="Cros-Aarteil S."/>
            <person name="Calhoun S."/>
            <person name="Haridas S."/>
            <person name="Kuo A."/>
            <person name="Mondo S."/>
            <person name="Pangilinan J."/>
            <person name="Riley R."/>
            <person name="Labutti K."/>
            <person name="Andreopoulos B."/>
            <person name="Lipzen A."/>
            <person name="Chen C."/>
            <person name="Yanf M."/>
            <person name="Daum C."/>
            <person name="Ng V."/>
            <person name="Clum A."/>
            <person name="Steindorff A."/>
            <person name="Ohm R."/>
            <person name="Martin F."/>
            <person name="Silar P."/>
            <person name="Natvig D."/>
            <person name="Lalanne C."/>
            <person name="Gautier V."/>
            <person name="Ament-Velasquez S.L."/>
            <person name="Kruys A."/>
            <person name="Hutchinson M.I."/>
            <person name="Powell A.J."/>
            <person name="Barry K."/>
            <person name="Miller A.N."/>
            <person name="Grigoriev I.V."/>
            <person name="Debuchy R."/>
            <person name="Gladieux P."/>
            <person name="Thoren M.H."/>
            <person name="Johannesson H."/>
        </authorList>
    </citation>
    <scope>NUCLEOTIDE SEQUENCE</scope>
    <source>
        <strain evidence="2">CBS 606.72</strain>
    </source>
</reference>
<dbReference type="Proteomes" id="UP001175000">
    <property type="component" value="Unassembled WGS sequence"/>
</dbReference>
<accession>A0AA39WSB9</accession>
<sequence>MAGLPPLSFYDAIQLFIFMNITLPDSMDPRHRKSTFTPQTDASPRHPAPPTAVQTPSLRCWHRCSAQLSTSCPHPFRKGLVLHQEDSAPLQSNPLLPSVEESRAPKWRLLYSGHSAAQASPSCRETLPQGLA</sequence>
<keyword evidence="3" id="KW-1185">Reference proteome</keyword>
<evidence type="ECO:0000313" key="2">
    <source>
        <dbReference type="EMBL" id="KAK0620688.1"/>
    </source>
</evidence>
<evidence type="ECO:0000256" key="1">
    <source>
        <dbReference type="SAM" id="MobiDB-lite"/>
    </source>
</evidence>